<evidence type="ECO:0008006" key="5">
    <source>
        <dbReference type="Google" id="ProtNLM"/>
    </source>
</evidence>
<keyword evidence="2" id="KW-1133">Transmembrane helix</keyword>
<keyword evidence="2" id="KW-0472">Membrane</keyword>
<sequence length="287" mass="32691">MERDHYLAIIGILIIIAIAAFGGVKNPHRGLFYPGDPIKQPQKSQIEEKIKEVERQIKNLETEKNKSVFSEKVSIGYVNRSTDPSQEYITIQMKGQVPEQIYLTGWTVKSTSSGASVTIPKATYLFFTGMLNSEENIYLENGDIMYLVTGLSPNGASFKLNKCSGYLGQFQKFVPYINSNCPLPRNEDLSSIPNRVINDACFDYIDSFPSCRIETNTLPANWSHECTTFISTKINYGSCINTHKGDSDFYQHEWRVYLRRNASLWKMNRENIVLYDNLGKIVDSITY</sequence>
<name>A0A1G2T9G6_9BACT</name>
<dbReference type="Proteomes" id="UP000179264">
    <property type="component" value="Unassembled WGS sequence"/>
</dbReference>
<gene>
    <name evidence="3" type="ORF">A2W58_03030</name>
</gene>
<comment type="caution">
    <text evidence="3">The sequence shown here is derived from an EMBL/GenBank/DDBJ whole genome shotgun (WGS) entry which is preliminary data.</text>
</comment>
<reference evidence="3 4" key="1">
    <citation type="journal article" date="2016" name="Nat. Commun.">
        <title>Thousands of microbial genomes shed light on interconnected biogeochemical processes in an aquifer system.</title>
        <authorList>
            <person name="Anantharaman K."/>
            <person name="Brown C.T."/>
            <person name="Hug L.A."/>
            <person name="Sharon I."/>
            <person name="Castelle C.J."/>
            <person name="Probst A.J."/>
            <person name="Thomas B.C."/>
            <person name="Singh A."/>
            <person name="Wilkins M.J."/>
            <person name="Karaoz U."/>
            <person name="Brodie E.L."/>
            <person name="Williams K.H."/>
            <person name="Hubbard S.S."/>
            <person name="Banfield J.F."/>
        </authorList>
    </citation>
    <scope>NUCLEOTIDE SEQUENCE [LARGE SCALE GENOMIC DNA]</scope>
</reference>
<feature type="transmembrane region" description="Helical" evidence="2">
    <location>
        <begin position="6"/>
        <end position="24"/>
    </location>
</feature>
<evidence type="ECO:0000256" key="2">
    <source>
        <dbReference type="SAM" id="Phobius"/>
    </source>
</evidence>
<evidence type="ECO:0000313" key="3">
    <source>
        <dbReference type="EMBL" id="OHA93910.1"/>
    </source>
</evidence>
<evidence type="ECO:0000256" key="1">
    <source>
        <dbReference type="SAM" id="Coils"/>
    </source>
</evidence>
<evidence type="ECO:0000313" key="4">
    <source>
        <dbReference type="Proteomes" id="UP000179264"/>
    </source>
</evidence>
<dbReference type="AlphaFoldDB" id="A0A1G2T9G6"/>
<feature type="coiled-coil region" evidence="1">
    <location>
        <begin position="43"/>
        <end position="70"/>
    </location>
</feature>
<keyword evidence="2" id="KW-0812">Transmembrane</keyword>
<proteinExistence type="predicted"/>
<keyword evidence="1" id="KW-0175">Coiled coil</keyword>
<accession>A0A1G2T9G6</accession>
<organism evidence="3 4">
    <name type="scientific">Candidatus Zambryskibacteria bacterium RIFCSPHIGHO2_02_38_10.5</name>
    <dbReference type="NCBI Taxonomy" id="1802742"/>
    <lineage>
        <taxon>Bacteria</taxon>
        <taxon>Candidatus Zambryskiibacteriota</taxon>
    </lineage>
</organism>
<dbReference type="EMBL" id="MHVL01000006">
    <property type="protein sequence ID" value="OHA93910.1"/>
    <property type="molecule type" value="Genomic_DNA"/>
</dbReference>
<protein>
    <recommendedName>
        <fullName evidence="5">LTD domain-containing protein</fullName>
    </recommendedName>
</protein>